<feature type="domain" description="Thioredoxin" evidence="2">
    <location>
        <begin position="29"/>
        <end position="112"/>
    </location>
</feature>
<name>A0A0H5QX44_9EUKA</name>
<dbReference type="InterPro" id="IPR036249">
    <property type="entry name" value="Thioredoxin-like_sf"/>
</dbReference>
<proteinExistence type="inferred from homology"/>
<protein>
    <recommendedName>
        <fullName evidence="2">Thioredoxin domain-containing protein</fullName>
    </recommendedName>
</protein>
<dbReference type="SUPFAM" id="SSF52833">
    <property type="entry name" value="Thioredoxin-like"/>
    <property type="match status" value="1"/>
</dbReference>
<dbReference type="AlphaFoldDB" id="A0A0H5QX44"/>
<dbReference type="InterPro" id="IPR010357">
    <property type="entry name" value="TXNDC17_dom"/>
</dbReference>
<dbReference type="GO" id="GO:0047134">
    <property type="term" value="F:protein-disulfide reductase [NAD(P)H] activity"/>
    <property type="evidence" value="ECO:0007669"/>
    <property type="project" value="InterPro"/>
</dbReference>
<accession>A0A0H5QX44</accession>
<dbReference type="Pfam" id="PF06110">
    <property type="entry name" value="TXD17-like_Trx"/>
    <property type="match status" value="1"/>
</dbReference>
<sequence>MSTTAVHTILCPDPQYYHESLDQARAFSQAHGSDLFILVFGQRDPTSGKSWCPDCDQAFPIIMEALERHTNPVCLLELVVARESYKGNPSHPYRIDPQLQLKAIPQLHRIDTGHWKDPLIELCYANHRSIYSGTASTTNWC</sequence>
<evidence type="ECO:0000256" key="1">
    <source>
        <dbReference type="ARBA" id="ARBA00008987"/>
    </source>
</evidence>
<dbReference type="PANTHER" id="PTHR12452:SF0">
    <property type="entry name" value="THIOREDOXIN DOMAIN-CONTAINING PROTEIN 17"/>
    <property type="match status" value="1"/>
</dbReference>
<dbReference type="EMBL" id="HACM01006121">
    <property type="protein sequence ID" value="CRZ06563.1"/>
    <property type="molecule type" value="Transcribed_RNA"/>
</dbReference>
<evidence type="ECO:0000313" key="3">
    <source>
        <dbReference type="EMBL" id="CRZ06563.1"/>
    </source>
</evidence>
<dbReference type="GO" id="GO:0005829">
    <property type="term" value="C:cytosol"/>
    <property type="evidence" value="ECO:0007669"/>
    <property type="project" value="TreeGrafter"/>
</dbReference>
<dbReference type="InterPro" id="IPR045108">
    <property type="entry name" value="TXNDC17-like"/>
</dbReference>
<organism evidence="3">
    <name type="scientific">Spongospora subterranea</name>
    <dbReference type="NCBI Taxonomy" id="70186"/>
    <lineage>
        <taxon>Eukaryota</taxon>
        <taxon>Sar</taxon>
        <taxon>Rhizaria</taxon>
        <taxon>Endomyxa</taxon>
        <taxon>Phytomyxea</taxon>
        <taxon>Plasmodiophorida</taxon>
        <taxon>Plasmodiophoridae</taxon>
        <taxon>Spongospora</taxon>
    </lineage>
</organism>
<comment type="similarity">
    <text evidence="1">Belongs to the thioredoxin family.</text>
</comment>
<dbReference type="PANTHER" id="PTHR12452">
    <property type="entry name" value="42-9-9 PROTEIN-RELATED"/>
    <property type="match status" value="1"/>
</dbReference>
<reference evidence="3" key="1">
    <citation type="submission" date="2015-04" db="EMBL/GenBank/DDBJ databases">
        <title>The genome sequence of the plant pathogenic Rhizarian Plasmodiophora brassicae reveals insights in its biotrophic life cycle and the origin of chitin synthesis.</title>
        <authorList>
            <person name="Schwelm A."/>
            <person name="Fogelqvist J."/>
            <person name="Knaust A."/>
            <person name="Julke S."/>
            <person name="Lilja T."/>
            <person name="Dhandapani V."/>
            <person name="Bonilla-Rosso G."/>
            <person name="Karlsson M."/>
            <person name="Shevchenko A."/>
            <person name="Choi S.R."/>
            <person name="Kim H.G."/>
            <person name="Park J.Y."/>
            <person name="Lim Y.P."/>
            <person name="Ludwig-Muller J."/>
            <person name="Dixelius C."/>
        </authorList>
    </citation>
    <scope>NUCLEOTIDE SEQUENCE</scope>
    <source>
        <tissue evidence="3">Potato root galls</tissue>
    </source>
</reference>
<dbReference type="Gene3D" id="3.40.30.10">
    <property type="entry name" value="Glutaredoxin"/>
    <property type="match status" value="1"/>
</dbReference>
<evidence type="ECO:0000259" key="2">
    <source>
        <dbReference type="Pfam" id="PF06110"/>
    </source>
</evidence>